<accession>A0AAE3Y844</accession>
<sequence>MSTADGMFSQYERQELNKITAKSILEKLMDIRQGIKDEFTARRLIWELIQNAKDNASLCNADGEKVDVFIEITESEFIFSHNKGYFTNEHIRGLIRKYSSSDKDRDVEHIDQVYKTTGRFGTGFMTTHLLSEKVHIESYYKNDQGKYNEFNFWLDRSGKDEKGIIRGINNAFEEAEDSIKNSPNVILEKEDFYTSFIYPLTDRKRNLAYIALEEVKNGIGFTLINVPEINSVTIDEDAIGTTVYKIKLVDTITYQDNEFYVYNLLIGGKKSKYSYLTINEGELQIIIPISDINNKFHVLELNSDIPRFHLDFPMTGTEDLHLPFIVNTPLFEPTEPRDGVSLIDDEENPIAQKNCEIVIRAVDLFIIFLSYIGKDENWNDLYNLARIKSPKKQPWIDSIWFNDNVVSKIRKELLYTPIVDVTNGDRIAILDDEGYYQVCFPYAEKDIIREKIWGLSMKIQPQFTPIKEHINKWHEIIWKDCYKFTLSELSEEIEDKENLENLTELLGEKEKNAIDFLNTYYDLLNLEENHIKDIIADKYKVIPNQLGEFIKKSELFVEQEIDEELINACSLVTEYPRQVLRHKAIITASNYDNIDSKLKYSIKNQESIIADINKIIKERKNQNISLVCDYLASLFPTNDIPQRRKLIFGFSKKIYPEDFTEKRKLKYYDEKIWEESDKNSLFYIVSKIAEFKTVTQAAEGLCFADENAFITWLDKLISFLVKDGFENNINRRDHPILPNQNGDFCTKDDLFLDDGETDEILKDISAELGHDFREELLDLSIILELPENRTYTIEDVAEKISASIKPIIRDVENRKEYKEDVLNCADIQEFITFWAKEKIGKLQKGSVKGFIADNKQIKDLNAIDSTTQNEIEKILQIRHLYSHRNGIVDEKFLKYFPSGYPNGSEHQMSIEEVLNKIEYLSGIVNNIDNAAMVKYSLSTFL</sequence>
<comment type="caution">
    <text evidence="1">The sequence shown here is derived from an EMBL/GenBank/DDBJ whole genome shotgun (WGS) entry which is preliminary data.</text>
</comment>
<gene>
    <name evidence="1" type="ORF">J2787_001060</name>
</gene>
<reference evidence="1" key="1">
    <citation type="submission" date="2023-07" db="EMBL/GenBank/DDBJ databases">
        <title>Sorghum-associated microbial communities from plants grown in Nebraska, USA.</title>
        <authorList>
            <person name="Schachtman D."/>
        </authorList>
    </citation>
    <scope>NUCLEOTIDE SEQUENCE</scope>
    <source>
        <strain evidence="1">DS2360</strain>
    </source>
</reference>
<evidence type="ECO:0000313" key="2">
    <source>
        <dbReference type="Proteomes" id="UP001184861"/>
    </source>
</evidence>
<dbReference type="SUPFAM" id="SSF55874">
    <property type="entry name" value="ATPase domain of HSP90 chaperone/DNA topoisomerase II/histidine kinase"/>
    <property type="match status" value="1"/>
</dbReference>
<dbReference type="InterPro" id="IPR036890">
    <property type="entry name" value="HATPase_C_sf"/>
</dbReference>
<dbReference type="EMBL" id="JAVDQY010000001">
    <property type="protein sequence ID" value="MDR6525690.1"/>
    <property type="molecule type" value="Genomic_DNA"/>
</dbReference>
<protein>
    <recommendedName>
        <fullName evidence="3">ATP-binding protein</fullName>
    </recommendedName>
</protein>
<dbReference type="NCBIfam" id="NF047352">
    <property type="entry name" value="P_loop_sacsin"/>
    <property type="match status" value="1"/>
</dbReference>
<organism evidence="1 2">
    <name type="scientific">Chryseobacterium rhizosphaerae</name>
    <dbReference type="NCBI Taxonomy" id="395937"/>
    <lineage>
        <taxon>Bacteria</taxon>
        <taxon>Pseudomonadati</taxon>
        <taxon>Bacteroidota</taxon>
        <taxon>Flavobacteriia</taxon>
        <taxon>Flavobacteriales</taxon>
        <taxon>Weeksellaceae</taxon>
        <taxon>Chryseobacterium group</taxon>
        <taxon>Chryseobacterium</taxon>
    </lineage>
</organism>
<proteinExistence type="predicted"/>
<evidence type="ECO:0000313" key="1">
    <source>
        <dbReference type="EMBL" id="MDR6525690.1"/>
    </source>
</evidence>
<dbReference type="AlphaFoldDB" id="A0AAE3Y844"/>
<dbReference type="RefSeq" id="WP_309945152.1">
    <property type="nucleotide sequence ID" value="NZ_JAVDQY010000001.1"/>
</dbReference>
<name>A0AAE3Y844_9FLAO</name>
<evidence type="ECO:0008006" key="3">
    <source>
        <dbReference type="Google" id="ProtNLM"/>
    </source>
</evidence>
<dbReference type="Proteomes" id="UP001184861">
    <property type="component" value="Unassembled WGS sequence"/>
</dbReference>
<dbReference type="Gene3D" id="3.30.565.10">
    <property type="entry name" value="Histidine kinase-like ATPase, C-terminal domain"/>
    <property type="match status" value="1"/>
</dbReference>